<evidence type="ECO:0000256" key="2">
    <source>
        <dbReference type="ARBA" id="ARBA00022553"/>
    </source>
</evidence>
<feature type="region of interest" description="Disordered" evidence="4">
    <location>
        <begin position="308"/>
        <end position="327"/>
    </location>
</feature>
<dbReference type="GO" id="GO:0005634">
    <property type="term" value="C:nucleus"/>
    <property type="evidence" value="ECO:0007669"/>
    <property type="project" value="UniProtKB-SubCell"/>
</dbReference>
<dbReference type="EMBL" id="JAPWTK010000333">
    <property type="protein sequence ID" value="KAJ8942320.1"/>
    <property type="molecule type" value="Genomic_DNA"/>
</dbReference>
<dbReference type="InterPro" id="IPR024146">
    <property type="entry name" value="Claspin"/>
</dbReference>
<dbReference type="AlphaFoldDB" id="A0AAV8XUK2"/>
<feature type="region of interest" description="Disordered" evidence="4">
    <location>
        <begin position="212"/>
        <end position="236"/>
    </location>
</feature>
<organism evidence="5 6">
    <name type="scientific">Aromia moschata</name>
    <dbReference type="NCBI Taxonomy" id="1265417"/>
    <lineage>
        <taxon>Eukaryota</taxon>
        <taxon>Metazoa</taxon>
        <taxon>Ecdysozoa</taxon>
        <taxon>Arthropoda</taxon>
        <taxon>Hexapoda</taxon>
        <taxon>Insecta</taxon>
        <taxon>Pterygota</taxon>
        <taxon>Neoptera</taxon>
        <taxon>Endopterygota</taxon>
        <taxon>Coleoptera</taxon>
        <taxon>Polyphaga</taxon>
        <taxon>Cucujiformia</taxon>
        <taxon>Chrysomeloidea</taxon>
        <taxon>Cerambycidae</taxon>
        <taxon>Cerambycinae</taxon>
        <taxon>Callichromatini</taxon>
        <taxon>Aromia</taxon>
    </lineage>
</organism>
<keyword evidence="2" id="KW-0597">Phosphoprotein</keyword>
<keyword evidence="6" id="KW-1185">Reference proteome</keyword>
<keyword evidence="3" id="KW-0539">Nucleus</keyword>
<dbReference type="PANTHER" id="PTHR14396">
    <property type="entry name" value="CLASPIN"/>
    <property type="match status" value="1"/>
</dbReference>
<accession>A0AAV8XUK2</accession>
<gene>
    <name evidence="5" type="ORF">NQ318_005312</name>
</gene>
<dbReference type="GO" id="GO:0010997">
    <property type="term" value="F:anaphase-promoting complex binding"/>
    <property type="evidence" value="ECO:0007669"/>
    <property type="project" value="TreeGrafter"/>
</dbReference>
<reference evidence="5" key="1">
    <citation type="journal article" date="2023" name="Insect Mol. Biol.">
        <title>Genome sequencing provides insights into the evolution of gene families encoding plant cell wall-degrading enzymes in longhorned beetles.</title>
        <authorList>
            <person name="Shin N.R."/>
            <person name="Okamura Y."/>
            <person name="Kirsch R."/>
            <person name="Pauchet Y."/>
        </authorList>
    </citation>
    <scope>NUCLEOTIDE SEQUENCE</scope>
    <source>
        <strain evidence="5">AMC_N1</strain>
    </source>
</reference>
<evidence type="ECO:0008006" key="7">
    <source>
        <dbReference type="Google" id="ProtNLM"/>
    </source>
</evidence>
<evidence type="ECO:0000256" key="3">
    <source>
        <dbReference type="ARBA" id="ARBA00023242"/>
    </source>
</evidence>
<proteinExistence type="predicted"/>
<name>A0AAV8XUK2_9CUCU</name>
<sequence>MTRVPRKVNERRRKLLIFKMMWKMIVQMMVEPDMDNVGYDSEENEVELTEEDSFGLLRGRGRAVRTPEWGSEDEDEKDLDAMEFEQGDTEKFNEKKIKRDLERIHMRQLLDDDAREIEMLQELLLEDGEFHDVHRVRQFKWKNINSILDGEEDRRAEDDVFIEEEESEEQWRKRRHEREMFLKEKLGKAKSLGDDDDLLSESQLLKIGHKVIQRSQQHSQGSTPVEKAKADPDSPVGKQPFQLVNKRGSFLQRNDQVLQRLAEYNKTTLTVGGCEEFEDFPDKKRKATDGTPRVIKKLRLSENLSPALGRKKADKPQTAKAKLFGNW</sequence>
<dbReference type="PANTHER" id="PTHR14396:SF10">
    <property type="entry name" value="CLASPIN"/>
    <property type="match status" value="1"/>
</dbReference>
<dbReference type="Proteomes" id="UP001162162">
    <property type="component" value="Unassembled WGS sequence"/>
</dbReference>
<evidence type="ECO:0000256" key="1">
    <source>
        <dbReference type="ARBA" id="ARBA00004123"/>
    </source>
</evidence>
<evidence type="ECO:0000256" key="4">
    <source>
        <dbReference type="SAM" id="MobiDB-lite"/>
    </source>
</evidence>
<comment type="caution">
    <text evidence="5">The sequence shown here is derived from an EMBL/GenBank/DDBJ whole genome shotgun (WGS) entry which is preliminary data.</text>
</comment>
<evidence type="ECO:0000313" key="5">
    <source>
        <dbReference type="EMBL" id="KAJ8942320.1"/>
    </source>
</evidence>
<evidence type="ECO:0000313" key="6">
    <source>
        <dbReference type="Proteomes" id="UP001162162"/>
    </source>
</evidence>
<feature type="compositionally biased region" description="Polar residues" evidence="4">
    <location>
        <begin position="213"/>
        <end position="223"/>
    </location>
</feature>
<comment type="subcellular location">
    <subcellularLocation>
        <location evidence="1">Nucleus</location>
    </subcellularLocation>
</comment>
<protein>
    <recommendedName>
        <fullName evidence="7">Claspin</fullName>
    </recommendedName>
</protein>
<dbReference type="GO" id="GO:0007095">
    <property type="term" value="P:mitotic G2 DNA damage checkpoint signaling"/>
    <property type="evidence" value="ECO:0007669"/>
    <property type="project" value="TreeGrafter"/>
</dbReference>
<dbReference type="GO" id="GO:0033314">
    <property type="term" value="P:mitotic DNA replication checkpoint signaling"/>
    <property type="evidence" value="ECO:0007669"/>
    <property type="project" value="TreeGrafter"/>
</dbReference>